<dbReference type="AlphaFoldDB" id="A0A0K2YAA5"/>
<gene>
    <name evidence="1" type="ORF">HHE01_04350</name>
</gene>
<organism evidence="1 2">
    <name type="scientific">Helicobacter heilmannii</name>
    <dbReference type="NCBI Taxonomy" id="35817"/>
    <lineage>
        <taxon>Bacteria</taxon>
        <taxon>Pseudomonadati</taxon>
        <taxon>Campylobacterota</taxon>
        <taxon>Epsilonproteobacteria</taxon>
        <taxon>Campylobacterales</taxon>
        <taxon>Helicobacteraceae</taxon>
        <taxon>Helicobacter</taxon>
    </lineage>
</organism>
<evidence type="ECO:0000313" key="2">
    <source>
        <dbReference type="Proteomes" id="UP000046090"/>
    </source>
</evidence>
<name>A0A0K2YAA5_HELHE</name>
<proteinExistence type="predicted"/>
<sequence>MVFSGDFMTYWHFDLSYGFSALSDLWAVDMWVEVLSGL</sequence>
<dbReference type="Proteomes" id="UP000046090">
    <property type="component" value="Unassembled WGS sequence"/>
</dbReference>
<keyword evidence="2" id="KW-1185">Reference proteome</keyword>
<accession>A0A0K2YAA5</accession>
<protein>
    <submittedName>
        <fullName evidence="1">Uncharacterized protein</fullName>
    </submittedName>
</protein>
<dbReference type="EMBL" id="CDMK01000002">
    <property type="protein sequence ID" value="CRI34634.1"/>
    <property type="molecule type" value="Genomic_DNA"/>
</dbReference>
<reference evidence="2" key="1">
    <citation type="submission" date="2014-12" db="EMBL/GenBank/DDBJ databases">
        <authorList>
            <person name="Smet A."/>
        </authorList>
    </citation>
    <scope>NUCLEOTIDE SEQUENCE [LARGE SCALE GENOMIC DNA]</scope>
</reference>
<evidence type="ECO:0000313" key="1">
    <source>
        <dbReference type="EMBL" id="CRI34634.1"/>
    </source>
</evidence>